<feature type="signal peptide" evidence="1">
    <location>
        <begin position="1"/>
        <end position="23"/>
    </location>
</feature>
<keyword evidence="3" id="KW-1185">Reference proteome</keyword>
<accession>A0A6J5W4A3</accession>
<keyword evidence="1" id="KW-0732">Signal</keyword>
<dbReference type="EMBL" id="CAEKKB010000001">
    <property type="protein sequence ID" value="CAB4294655.1"/>
    <property type="molecule type" value="Genomic_DNA"/>
</dbReference>
<feature type="chain" id="PRO_5027070552" evidence="1">
    <location>
        <begin position="24"/>
        <end position="69"/>
    </location>
</feature>
<dbReference type="AlphaFoldDB" id="A0A6J5W4A3"/>
<dbReference type="Proteomes" id="UP000507245">
    <property type="component" value="Unassembled WGS sequence"/>
</dbReference>
<sequence length="69" mass="7975">MVVSILFLLNGCLIPWLLMPRSAFDYNNIRKALKEREKAAEKTEILKKIQEKGHWTITIKGKKKGFAIC</sequence>
<evidence type="ECO:0000313" key="3">
    <source>
        <dbReference type="Proteomes" id="UP000507245"/>
    </source>
</evidence>
<protein>
    <submittedName>
        <fullName evidence="2">Uncharacterized protein</fullName>
    </submittedName>
</protein>
<name>A0A6J5W4A3_PRUAR</name>
<reference evidence="3" key="1">
    <citation type="journal article" date="2020" name="Genome Biol.">
        <title>Gamete binning: chromosome-level and haplotype-resolved genome assembly enabled by high-throughput single-cell sequencing of gamete genomes.</title>
        <authorList>
            <person name="Campoy J.A."/>
            <person name="Sun H."/>
            <person name="Goel M."/>
            <person name="Jiao W.-B."/>
            <person name="Folz-Donahue K."/>
            <person name="Wang N."/>
            <person name="Rubio M."/>
            <person name="Liu C."/>
            <person name="Kukat C."/>
            <person name="Ruiz D."/>
            <person name="Huettel B."/>
            <person name="Schneeberger K."/>
        </authorList>
    </citation>
    <scope>NUCLEOTIDE SEQUENCE [LARGE SCALE GENOMIC DNA]</scope>
    <source>
        <strain evidence="3">cv. Rojo Pasion</strain>
    </source>
</reference>
<evidence type="ECO:0000256" key="1">
    <source>
        <dbReference type="SAM" id="SignalP"/>
    </source>
</evidence>
<organism evidence="2 3">
    <name type="scientific">Prunus armeniaca</name>
    <name type="common">Apricot</name>
    <name type="synonym">Armeniaca vulgaris</name>
    <dbReference type="NCBI Taxonomy" id="36596"/>
    <lineage>
        <taxon>Eukaryota</taxon>
        <taxon>Viridiplantae</taxon>
        <taxon>Streptophyta</taxon>
        <taxon>Embryophyta</taxon>
        <taxon>Tracheophyta</taxon>
        <taxon>Spermatophyta</taxon>
        <taxon>Magnoliopsida</taxon>
        <taxon>eudicotyledons</taxon>
        <taxon>Gunneridae</taxon>
        <taxon>Pentapetalae</taxon>
        <taxon>rosids</taxon>
        <taxon>fabids</taxon>
        <taxon>Rosales</taxon>
        <taxon>Rosaceae</taxon>
        <taxon>Amygdaloideae</taxon>
        <taxon>Amygdaleae</taxon>
        <taxon>Prunus</taxon>
    </lineage>
</organism>
<proteinExistence type="predicted"/>
<gene>
    <name evidence="2" type="ORF">ORAREDHAP_LOCUS5589</name>
</gene>
<evidence type="ECO:0000313" key="2">
    <source>
        <dbReference type="EMBL" id="CAB4294655.1"/>
    </source>
</evidence>